<dbReference type="Pfam" id="PF11282">
    <property type="entry name" value="DUF3082"/>
    <property type="match status" value="1"/>
</dbReference>
<keyword evidence="2" id="KW-0472">Membrane</keyword>
<comment type="caution">
    <text evidence="3">The sequence shown here is derived from an EMBL/GenBank/DDBJ whole genome shotgun (WGS) entry which is preliminary data.</text>
</comment>
<feature type="transmembrane region" description="Helical" evidence="2">
    <location>
        <begin position="77"/>
        <end position="98"/>
    </location>
</feature>
<feature type="compositionally biased region" description="Polar residues" evidence="1">
    <location>
        <begin position="156"/>
        <end position="168"/>
    </location>
</feature>
<evidence type="ECO:0008006" key="5">
    <source>
        <dbReference type="Google" id="ProtNLM"/>
    </source>
</evidence>
<evidence type="ECO:0000256" key="1">
    <source>
        <dbReference type="SAM" id="MobiDB-lite"/>
    </source>
</evidence>
<proteinExistence type="predicted"/>
<name>A0A4D9CX59_9STRA</name>
<evidence type="ECO:0000313" key="3">
    <source>
        <dbReference type="EMBL" id="TFJ83872.1"/>
    </source>
</evidence>
<dbReference type="Proteomes" id="UP000355283">
    <property type="component" value="Unassembled WGS sequence"/>
</dbReference>
<reference evidence="3 4" key="1">
    <citation type="submission" date="2019-01" db="EMBL/GenBank/DDBJ databases">
        <title>Nuclear Genome Assembly of the Microalgal Biofuel strain Nannochloropsis salina CCMP1776.</title>
        <authorList>
            <person name="Hovde B."/>
        </authorList>
    </citation>
    <scope>NUCLEOTIDE SEQUENCE [LARGE SCALE GENOMIC DNA]</scope>
    <source>
        <strain evidence="3 4">CCMP1776</strain>
    </source>
</reference>
<feature type="region of interest" description="Disordered" evidence="1">
    <location>
        <begin position="119"/>
        <end position="202"/>
    </location>
</feature>
<organism evidence="3 4">
    <name type="scientific">Nannochloropsis salina CCMP1776</name>
    <dbReference type="NCBI Taxonomy" id="1027361"/>
    <lineage>
        <taxon>Eukaryota</taxon>
        <taxon>Sar</taxon>
        <taxon>Stramenopiles</taxon>
        <taxon>Ochrophyta</taxon>
        <taxon>Eustigmatophyceae</taxon>
        <taxon>Eustigmatales</taxon>
        <taxon>Monodopsidaceae</taxon>
        <taxon>Microchloropsis</taxon>
        <taxon>Microchloropsis salina</taxon>
    </lineage>
</organism>
<feature type="region of interest" description="Disordered" evidence="1">
    <location>
        <begin position="23"/>
        <end position="42"/>
    </location>
</feature>
<gene>
    <name evidence="3" type="ORF">NSK_004969</name>
</gene>
<keyword evidence="4" id="KW-1185">Reference proteome</keyword>
<accession>A0A4D9CX59</accession>
<dbReference type="OrthoDB" id="45605at2759"/>
<dbReference type="EMBL" id="SDOX01000021">
    <property type="protein sequence ID" value="TFJ83872.1"/>
    <property type="molecule type" value="Genomic_DNA"/>
</dbReference>
<protein>
    <recommendedName>
        <fullName evidence="5">DUF3082 domain-containing protein</fullName>
    </recommendedName>
</protein>
<keyword evidence="2" id="KW-0812">Transmembrane</keyword>
<feature type="transmembrane region" description="Helical" evidence="2">
    <location>
        <begin position="254"/>
        <end position="287"/>
    </location>
</feature>
<evidence type="ECO:0000256" key="2">
    <source>
        <dbReference type="SAM" id="Phobius"/>
    </source>
</evidence>
<dbReference type="InterPro" id="IPR021434">
    <property type="entry name" value="DUF3082"/>
</dbReference>
<evidence type="ECO:0000313" key="4">
    <source>
        <dbReference type="Proteomes" id="UP000355283"/>
    </source>
</evidence>
<dbReference type="AlphaFoldDB" id="A0A4D9CX59"/>
<keyword evidence="2" id="KW-1133">Transmembrane helix</keyword>
<sequence>MQRPTALCPGCAVLVFLRPSGDKEREDARQIQPSPNPENDKAPVGALWVVAMASCRRREAAEFRKSTFMCDLRRPSFLTALYVTATLTLCCVHGFVLPMRPSQGGDVRFQRPSWRQRAVSVLSTTQEPGSEAPGDSMPSGPRPVAPNSAGGKGFGPTSTPTRAKTGTVNKRLMNVIDAELDGVRDRQPEEATPLSEEDTDLNGINPVQPLGAAMFAAFISFLFWRITFGLAGALNNVHLDTDFYPAQRVFGIASTAFVGITALGAGVIGVTAIGLLGLAARVTFGVVSGELDMNKKKIAPSADSSPVPLDAQGLPKVTGAWYDVSPPAPAAEEPKD</sequence>
<feature type="transmembrane region" description="Helical" evidence="2">
    <location>
        <begin position="210"/>
        <end position="234"/>
    </location>
</feature>